<keyword evidence="3" id="KW-1185">Reference proteome</keyword>
<protein>
    <submittedName>
        <fullName evidence="1">Uncharacterized protein</fullName>
    </submittedName>
</protein>
<dbReference type="AlphaFoldDB" id="A0AAV6LE72"/>
<evidence type="ECO:0000313" key="1">
    <source>
        <dbReference type="EMBL" id="KAG5563408.1"/>
    </source>
</evidence>
<comment type="caution">
    <text evidence="1">The sequence shown here is derived from an EMBL/GenBank/DDBJ whole genome shotgun (WGS) entry which is preliminary data.</text>
</comment>
<dbReference type="EMBL" id="JACTNZ010000002">
    <property type="protein sequence ID" value="KAG5563409.1"/>
    <property type="molecule type" value="Genomic_DNA"/>
</dbReference>
<accession>A0AAV6LE72</accession>
<name>A0AAV6LE72_9ERIC</name>
<organism evidence="1 3">
    <name type="scientific">Rhododendron griersonianum</name>
    <dbReference type="NCBI Taxonomy" id="479676"/>
    <lineage>
        <taxon>Eukaryota</taxon>
        <taxon>Viridiplantae</taxon>
        <taxon>Streptophyta</taxon>
        <taxon>Embryophyta</taxon>
        <taxon>Tracheophyta</taxon>
        <taxon>Spermatophyta</taxon>
        <taxon>Magnoliopsida</taxon>
        <taxon>eudicotyledons</taxon>
        <taxon>Gunneridae</taxon>
        <taxon>Pentapetalae</taxon>
        <taxon>asterids</taxon>
        <taxon>Ericales</taxon>
        <taxon>Ericaceae</taxon>
        <taxon>Ericoideae</taxon>
        <taxon>Rhodoreae</taxon>
        <taxon>Rhododendron</taxon>
    </lineage>
</organism>
<evidence type="ECO:0000313" key="2">
    <source>
        <dbReference type="EMBL" id="KAG5563409.1"/>
    </source>
</evidence>
<evidence type="ECO:0000313" key="3">
    <source>
        <dbReference type="Proteomes" id="UP000823749"/>
    </source>
</evidence>
<proteinExistence type="predicted"/>
<dbReference type="EMBL" id="JACTNZ010000002">
    <property type="protein sequence ID" value="KAG5563408.1"/>
    <property type="molecule type" value="Genomic_DNA"/>
</dbReference>
<reference evidence="1" key="1">
    <citation type="submission" date="2020-08" db="EMBL/GenBank/DDBJ databases">
        <title>Plant Genome Project.</title>
        <authorList>
            <person name="Zhang R.-G."/>
        </authorList>
    </citation>
    <scope>NUCLEOTIDE SEQUENCE</scope>
    <source>
        <strain evidence="1">WSP0</strain>
        <tissue evidence="1">Leaf</tissue>
    </source>
</reference>
<sequence length="51" mass="6031">MTLQNPNEKIAEAAESKFSHGWVLKLRNRLWNRNWSLHHPSHLVLPLFSLI</sequence>
<gene>
    <name evidence="1" type="ORF">RHGRI_005982</name>
    <name evidence="2" type="ORF">RHGRI_005983</name>
</gene>
<dbReference type="Proteomes" id="UP000823749">
    <property type="component" value="Chromosome 2"/>
</dbReference>